<dbReference type="Proteomes" id="UP000192578">
    <property type="component" value="Unassembled WGS sequence"/>
</dbReference>
<evidence type="ECO:0000313" key="3">
    <source>
        <dbReference type="Proteomes" id="UP000192578"/>
    </source>
</evidence>
<evidence type="ECO:0000256" key="1">
    <source>
        <dbReference type="SAM" id="MobiDB-lite"/>
    </source>
</evidence>
<protein>
    <submittedName>
        <fullName evidence="2">Uncharacterized protein</fullName>
    </submittedName>
</protein>
<comment type="caution">
    <text evidence="2">The sequence shown here is derived from an EMBL/GenBank/DDBJ whole genome shotgun (WGS) entry which is preliminary data.</text>
</comment>
<dbReference type="AlphaFoldDB" id="A0A9X6RPR8"/>
<sequence>MDPFACHATSQPQRGHTQTKSKAGLISSFTARFDVSLTGRWQKGNDGMQPRRVTMIALISQQTLLARHLCVHLLTRLCGKTRSNMAEKLKTVPTLTCPDPSIHRVCLPAWRTDLSSRDYTVVPSYHPGHGVSVV</sequence>
<keyword evidence="3" id="KW-1185">Reference proteome</keyword>
<organism evidence="2 3">
    <name type="scientific">Hypsibius exemplaris</name>
    <name type="common">Freshwater tardigrade</name>
    <dbReference type="NCBI Taxonomy" id="2072580"/>
    <lineage>
        <taxon>Eukaryota</taxon>
        <taxon>Metazoa</taxon>
        <taxon>Ecdysozoa</taxon>
        <taxon>Tardigrada</taxon>
        <taxon>Eutardigrada</taxon>
        <taxon>Parachela</taxon>
        <taxon>Hypsibioidea</taxon>
        <taxon>Hypsibiidae</taxon>
        <taxon>Hypsibius</taxon>
    </lineage>
</organism>
<gene>
    <name evidence="2" type="ORF">BV898_19426</name>
</gene>
<reference evidence="3" key="1">
    <citation type="submission" date="2017-01" db="EMBL/GenBank/DDBJ databases">
        <title>Comparative genomics of anhydrobiosis in the tardigrade Hypsibius dujardini.</title>
        <authorList>
            <person name="Yoshida Y."/>
            <person name="Koutsovoulos G."/>
            <person name="Laetsch D."/>
            <person name="Stevens L."/>
            <person name="Kumar S."/>
            <person name="Horikawa D."/>
            <person name="Ishino K."/>
            <person name="Komine S."/>
            <person name="Tomita M."/>
            <person name="Blaxter M."/>
            <person name="Arakawa K."/>
        </authorList>
    </citation>
    <scope>NUCLEOTIDE SEQUENCE [LARGE SCALE GENOMIC DNA]</scope>
    <source>
        <strain evidence="3">Z151</strain>
    </source>
</reference>
<feature type="compositionally biased region" description="Polar residues" evidence="1">
    <location>
        <begin position="8"/>
        <end position="21"/>
    </location>
</feature>
<evidence type="ECO:0000313" key="2">
    <source>
        <dbReference type="EMBL" id="OWA55041.1"/>
    </source>
</evidence>
<name>A0A9X6RPR8_HYPEX</name>
<dbReference type="EMBL" id="MTYJ01000517">
    <property type="protein sequence ID" value="OWA55041.1"/>
    <property type="molecule type" value="Genomic_DNA"/>
</dbReference>
<accession>A0A9X6RPR8</accession>
<proteinExistence type="predicted"/>
<feature type="region of interest" description="Disordered" evidence="1">
    <location>
        <begin position="1"/>
        <end position="21"/>
    </location>
</feature>